<keyword evidence="1 4" id="KW-0489">Methyltransferase</keyword>
<dbReference type="GO" id="GO:0003723">
    <property type="term" value="F:RNA binding"/>
    <property type="evidence" value="ECO:0007669"/>
    <property type="project" value="InterPro"/>
</dbReference>
<dbReference type="STRING" id="927083.DB32_005239"/>
<keyword evidence="5" id="KW-1185">Reference proteome</keyword>
<dbReference type="GO" id="GO:0005829">
    <property type="term" value="C:cytosol"/>
    <property type="evidence" value="ECO:0007669"/>
    <property type="project" value="TreeGrafter"/>
</dbReference>
<gene>
    <name evidence="4" type="ORF">DB32_005239</name>
</gene>
<dbReference type="InterPro" id="IPR029028">
    <property type="entry name" value="Alpha/beta_knot_MTases"/>
</dbReference>
<sequence length="180" mass="20078">MAYVPPLGMPIDEVRRELDRIRHPVRIAIRRSKNPFNVGAIIRTAHSFLVREIVLIGIEPWYERAAMGMQRYENVVEVESEAAFVAMAKERGWFLCSLEKDDASVGLWDAKMPEHCVIVVGNEEEGVGAEILAASDEVIGIPMFGINHSYPMTVAAGIAMAEWARRRYAGAGRVIVTPKE</sequence>
<evidence type="ECO:0000256" key="2">
    <source>
        <dbReference type="ARBA" id="ARBA00022679"/>
    </source>
</evidence>
<dbReference type="Gene3D" id="3.40.1280.10">
    <property type="match status" value="1"/>
</dbReference>
<dbReference type="InterPro" id="IPR029026">
    <property type="entry name" value="tRNA_m1G_MTases_N"/>
</dbReference>
<dbReference type="AlphaFoldDB" id="A0A0F6W5X1"/>
<dbReference type="PANTHER" id="PTHR46429:SF1">
    <property type="entry name" value="23S RRNA (GUANOSINE-2'-O-)-METHYLTRANSFERASE RLMB"/>
    <property type="match status" value="1"/>
</dbReference>
<dbReference type="InterPro" id="IPR001537">
    <property type="entry name" value="SpoU_MeTrfase"/>
</dbReference>
<dbReference type="InterPro" id="IPR004441">
    <property type="entry name" value="rRNA_MeTrfase_TrmH"/>
</dbReference>
<evidence type="ECO:0000259" key="3">
    <source>
        <dbReference type="Pfam" id="PF00588"/>
    </source>
</evidence>
<organism evidence="4 5">
    <name type="scientific">Sandaracinus amylolyticus</name>
    <dbReference type="NCBI Taxonomy" id="927083"/>
    <lineage>
        <taxon>Bacteria</taxon>
        <taxon>Pseudomonadati</taxon>
        <taxon>Myxococcota</taxon>
        <taxon>Polyangia</taxon>
        <taxon>Polyangiales</taxon>
        <taxon>Sandaracinaceae</taxon>
        <taxon>Sandaracinus</taxon>
    </lineage>
</organism>
<dbReference type="GO" id="GO:0032259">
    <property type="term" value="P:methylation"/>
    <property type="evidence" value="ECO:0007669"/>
    <property type="project" value="UniProtKB-KW"/>
</dbReference>
<dbReference type="PANTHER" id="PTHR46429">
    <property type="entry name" value="23S RRNA (GUANOSINE-2'-O-)-METHYLTRANSFERASE RLMB"/>
    <property type="match status" value="1"/>
</dbReference>
<dbReference type="SUPFAM" id="SSF75217">
    <property type="entry name" value="alpha/beta knot"/>
    <property type="match status" value="1"/>
</dbReference>
<accession>A0A0F6W5X1</accession>
<name>A0A0F6W5X1_9BACT</name>
<dbReference type="GO" id="GO:0006396">
    <property type="term" value="P:RNA processing"/>
    <property type="evidence" value="ECO:0007669"/>
    <property type="project" value="InterPro"/>
</dbReference>
<evidence type="ECO:0000313" key="5">
    <source>
        <dbReference type="Proteomes" id="UP000034883"/>
    </source>
</evidence>
<evidence type="ECO:0000256" key="1">
    <source>
        <dbReference type="ARBA" id="ARBA00022603"/>
    </source>
</evidence>
<reference evidence="4 5" key="1">
    <citation type="submission" date="2015-03" db="EMBL/GenBank/DDBJ databases">
        <title>Genome assembly of Sandaracinus amylolyticus DSM 53668.</title>
        <authorList>
            <person name="Sharma G."/>
            <person name="Subramanian S."/>
        </authorList>
    </citation>
    <scope>NUCLEOTIDE SEQUENCE [LARGE SCALE GENOMIC DNA]</scope>
    <source>
        <strain evidence="4 5">DSM 53668</strain>
    </source>
</reference>
<evidence type="ECO:0000313" key="4">
    <source>
        <dbReference type="EMBL" id="AKF08090.1"/>
    </source>
</evidence>
<dbReference type="EMBL" id="CP011125">
    <property type="protein sequence ID" value="AKF08090.1"/>
    <property type="molecule type" value="Genomic_DNA"/>
</dbReference>
<dbReference type="KEGG" id="samy:DB32_005239"/>
<dbReference type="OrthoDB" id="9785673at2"/>
<protein>
    <submittedName>
        <fullName evidence="4">tRNA/rRNA methyltransferase</fullName>
    </submittedName>
</protein>
<dbReference type="Pfam" id="PF00588">
    <property type="entry name" value="SpoU_methylase"/>
    <property type="match status" value="1"/>
</dbReference>
<dbReference type="RefSeq" id="WP_053235273.1">
    <property type="nucleotide sequence ID" value="NZ_CP011125.1"/>
</dbReference>
<feature type="domain" description="tRNA/rRNA methyltransferase SpoU type" evidence="3">
    <location>
        <begin position="25"/>
        <end position="160"/>
    </location>
</feature>
<keyword evidence="2 4" id="KW-0808">Transferase</keyword>
<dbReference type="GO" id="GO:0008173">
    <property type="term" value="F:RNA methyltransferase activity"/>
    <property type="evidence" value="ECO:0007669"/>
    <property type="project" value="InterPro"/>
</dbReference>
<proteinExistence type="predicted"/>
<dbReference type="Proteomes" id="UP000034883">
    <property type="component" value="Chromosome"/>
</dbReference>